<evidence type="ECO:0000313" key="6">
    <source>
        <dbReference type="EMBL" id="ABQ31120.1"/>
    </source>
</evidence>
<dbReference type="HOGENOM" id="CLU_134926_1_1_5"/>
<dbReference type="Proteomes" id="UP000000245">
    <property type="component" value="Chromosome"/>
</dbReference>
<dbReference type="STRING" id="349163.Acry_1919"/>
<keyword evidence="7" id="KW-1185">Reference proteome</keyword>
<evidence type="ECO:0000256" key="3">
    <source>
        <dbReference type="ARBA" id="ARBA00022989"/>
    </source>
</evidence>
<evidence type="ECO:0000313" key="7">
    <source>
        <dbReference type="Proteomes" id="UP000000245"/>
    </source>
</evidence>
<dbReference type="GO" id="GO:0016020">
    <property type="term" value="C:membrane"/>
    <property type="evidence" value="ECO:0007669"/>
    <property type="project" value="UniProtKB-SubCell"/>
</dbReference>
<comment type="subcellular location">
    <subcellularLocation>
        <location evidence="1">Membrane</location>
    </subcellularLocation>
</comment>
<dbReference type="Pfam" id="PF01124">
    <property type="entry name" value="MAPEG"/>
    <property type="match status" value="1"/>
</dbReference>
<reference evidence="6 7" key="1">
    <citation type="submission" date="2007-05" db="EMBL/GenBank/DDBJ databases">
        <title>Complete sequence of chromosome of Acidiphilium cryptum JF-5.</title>
        <authorList>
            <consortium name="US DOE Joint Genome Institute"/>
            <person name="Copeland A."/>
            <person name="Lucas S."/>
            <person name="Lapidus A."/>
            <person name="Barry K."/>
            <person name="Detter J.C."/>
            <person name="Glavina del Rio T."/>
            <person name="Hammon N."/>
            <person name="Israni S."/>
            <person name="Dalin E."/>
            <person name="Tice H."/>
            <person name="Pitluck S."/>
            <person name="Sims D."/>
            <person name="Brettin T."/>
            <person name="Bruce D."/>
            <person name="Han C."/>
            <person name="Schmutz J."/>
            <person name="Larimer F."/>
            <person name="Land M."/>
            <person name="Hauser L."/>
            <person name="Kyrpides N."/>
            <person name="Kim E."/>
            <person name="Magnuson T."/>
            <person name="Richardson P."/>
        </authorList>
    </citation>
    <scope>NUCLEOTIDE SEQUENCE [LARGE SCALE GENOMIC DNA]</scope>
    <source>
        <strain evidence="6 7">JF-5</strain>
    </source>
</reference>
<evidence type="ECO:0000256" key="4">
    <source>
        <dbReference type="ARBA" id="ARBA00023136"/>
    </source>
</evidence>
<dbReference type="PANTHER" id="PTHR35814">
    <property type="match status" value="1"/>
</dbReference>
<proteinExistence type="predicted"/>
<keyword evidence="6" id="KW-0808">Transferase</keyword>
<dbReference type="KEGG" id="acr:Acry_1919"/>
<keyword evidence="3 5" id="KW-1133">Transmembrane helix</keyword>
<accession>A5FZT8</accession>
<protein>
    <submittedName>
        <fullName evidence="6">Uncharacterized relative of glutathione S-transferase MAPEG superfamily-like protein</fullName>
    </submittedName>
</protein>
<dbReference type="SUPFAM" id="SSF161084">
    <property type="entry name" value="MAPEG domain-like"/>
    <property type="match status" value="1"/>
</dbReference>
<feature type="transmembrane region" description="Helical" evidence="5">
    <location>
        <begin position="110"/>
        <end position="129"/>
    </location>
</feature>
<dbReference type="InterPro" id="IPR023352">
    <property type="entry name" value="MAPEG-like_dom_sf"/>
</dbReference>
<keyword evidence="4 5" id="KW-0472">Membrane</keyword>
<dbReference type="RefSeq" id="WP_007424200.1">
    <property type="nucleotide sequence ID" value="NC_009484.1"/>
</dbReference>
<sequence length="132" mass="14334">MTFPTVAAGYGALLALIYLVLSLWVGFGRFGFRVIHGDGGNDRLARRIRAHANFAEYVPLILLLAALLEASGAGRLEMNALLFPLLVARIIHPFGMIAPENSPQQFLCRAPGALITWLVLGAEAILLLARLR</sequence>
<dbReference type="Gene3D" id="1.20.120.550">
    <property type="entry name" value="Membrane associated eicosanoid/glutathione metabolism-like domain"/>
    <property type="match status" value="1"/>
</dbReference>
<feature type="transmembrane region" description="Helical" evidence="5">
    <location>
        <begin position="48"/>
        <end position="68"/>
    </location>
</feature>
<dbReference type="AlphaFoldDB" id="A5FZT8"/>
<evidence type="ECO:0000256" key="1">
    <source>
        <dbReference type="ARBA" id="ARBA00004370"/>
    </source>
</evidence>
<name>A5FZT8_ACICJ</name>
<gene>
    <name evidence="6" type="ordered locus">Acry_1919</name>
</gene>
<dbReference type="EMBL" id="CP000697">
    <property type="protein sequence ID" value="ABQ31120.1"/>
    <property type="molecule type" value="Genomic_DNA"/>
</dbReference>
<dbReference type="eggNOG" id="COG3788">
    <property type="taxonomic scope" value="Bacteria"/>
</dbReference>
<organism evidence="6 7">
    <name type="scientific">Acidiphilium cryptum (strain JF-5)</name>
    <dbReference type="NCBI Taxonomy" id="349163"/>
    <lineage>
        <taxon>Bacteria</taxon>
        <taxon>Pseudomonadati</taxon>
        <taxon>Pseudomonadota</taxon>
        <taxon>Alphaproteobacteria</taxon>
        <taxon>Acetobacterales</taxon>
        <taxon>Acidocellaceae</taxon>
        <taxon>Acidiphilium</taxon>
    </lineage>
</organism>
<dbReference type="PANTHER" id="PTHR35814:SF1">
    <property type="entry name" value="GLUTATHIONE S-TRANSFERASE-RELATED"/>
    <property type="match status" value="1"/>
</dbReference>
<dbReference type="InterPro" id="IPR001129">
    <property type="entry name" value="Membr-assoc_MAPEG"/>
</dbReference>
<dbReference type="GO" id="GO:0016740">
    <property type="term" value="F:transferase activity"/>
    <property type="evidence" value="ECO:0007669"/>
    <property type="project" value="UniProtKB-KW"/>
</dbReference>
<evidence type="ECO:0000256" key="2">
    <source>
        <dbReference type="ARBA" id="ARBA00022692"/>
    </source>
</evidence>
<keyword evidence="2 5" id="KW-0812">Transmembrane</keyword>
<evidence type="ECO:0000256" key="5">
    <source>
        <dbReference type="SAM" id="Phobius"/>
    </source>
</evidence>
<feature type="transmembrane region" description="Helical" evidence="5">
    <location>
        <begin position="6"/>
        <end position="27"/>
    </location>
</feature>